<evidence type="ECO:0000313" key="6">
    <source>
        <dbReference type="EMBL" id="MFD2277339.1"/>
    </source>
</evidence>
<evidence type="ECO:0000256" key="4">
    <source>
        <dbReference type="ARBA" id="ARBA00023136"/>
    </source>
</evidence>
<dbReference type="PANTHER" id="PTHR36985:SF1">
    <property type="entry name" value="TRANSLOCATION AND ASSEMBLY MODULE SUBUNIT TAMB"/>
    <property type="match status" value="1"/>
</dbReference>
<keyword evidence="2" id="KW-0812">Transmembrane</keyword>
<name>A0ABW5E5B8_9BACT</name>
<evidence type="ECO:0000313" key="7">
    <source>
        <dbReference type="Proteomes" id="UP001597297"/>
    </source>
</evidence>
<dbReference type="RefSeq" id="WP_377093876.1">
    <property type="nucleotide sequence ID" value="NZ_JBHSJM010000001.1"/>
</dbReference>
<gene>
    <name evidence="6" type="ORF">ACFSQZ_12735</name>
</gene>
<dbReference type="Proteomes" id="UP001597297">
    <property type="component" value="Unassembled WGS sequence"/>
</dbReference>
<dbReference type="PANTHER" id="PTHR36985">
    <property type="entry name" value="TRANSLOCATION AND ASSEMBLY MODULE SUBUNIT TAMB"/>
    <property type="match status" value="1"/>
</dbReference>
<keyword evidence="4" id="KW-0472">Membrane</keyword>
<evidence type="ECO:0000259" key="5">
    <source>
        <dbReference type="Pfam" id="PF04357"/>
    </source>
</evidence>
<protein>
    <submittedName>
        <fullName evidence="6">Translocation/assembly module TamB domain-containing protein</fullName>
    </submittedName>
</protein>
<dbReference type="EMBL" id="JBHUJC010000041">
    <property type="protein sequence ID" value="MFD2277339.1"/>
    <property type="molecule type" value="Genomic_DNA"/>
</dbReference>
<keyword evidence="7" id="KW-1185">Reference proteome</keyword>
<accession>A0ABW5E5B8</accession>
<evidence type="ECO:0000256" key="1">
    <source>
        <dbReference type="ARBA" id="ARBA00004167"/>
    </source>
</evidence>
<proteinExistence type="predicted"/>
<evidence type="ECO:0000256" key="2">
    <source>
        <dbReference type="ARBA" id="ARBA00022692"/>
    </source>
</evidence>
<evidence type="ECO:0000256" key="3">
    <source>
        <dbReference type="ARBA" id="ARBA00022989"/>
    </source>
</evidence>
<sequence>MAENSSQSSPPKKRKWPKRCLWVFTILVALLWVINGPVARKAAHYGINYALANQGMTGDCTVKGTLAHGFTITDFDYIGSAGLQKIQVAKVDADYRLLRELIHGKIRSASISNAIIILDIDKFVSSENKEESQTKIKDTLKLIRRWLYQPEITLSEIELTLLKSENLLAHFTLGQLHHATNSNTYQLTHFQASDRSERSTPVQDVTLTWNDGSIDLTRLEVLPEIAINSAHFNWQNHLFGNANLQFLSATLDIDVDTTINAELTSGYLDAETIQQRFAIELPLDFKLNHIEATFHNWLAPMQNWEITCALDLPNISYQDYLAENTRLEFNQQNASYQLDLITNFKSAPISLKLDGKWLTPDADAWWESTDANYQLDCPRTADIQQLIPQLPQQIDLAETSIKLNGSTALKDLELQHLDAKLVLDKVKVGEKFLPQLKAKGNYLHKTHGEIICSFEQGDDSPVNAKASYSFEEDSYQIGLDIDESNPDWINAILKTFDLNVALQSPLKLDWQGTGRPNLEHAQHGSINIESLHVEAPNDLLFDLETQAEYHWPESLKLTTFKLREEDFLATAILEWDGSLLKIHQGSIHKSDKAIATLTAEIPYSPEITSLEKFLQQDTKWLLDLDIQPLRIQKINEWLQLHHIKQIADLTGTVALGLDLVGSPSSPDIKGYTKLENLRGIANEDLAPLHMLGEFASADQQLSFTGELLENTTQRAELHATIPFTPLEWAEQADDITAILQNTEVKGALKIHTLPLDRAARFVPQLKTIKGTLDGDAVISGNLTDPKVQLDTTIDIPIIVIEGDSFDDIKNIKIDLKANTDRQVEAKLNASVNGAQLESNATADLSDFKNPEFDVSLKASHAMVFRNDMVSIRANADLRLAGSLEDATLSGSIGIVESLFYKDIDLLPIGVPSSEVAAVKLPSLNSQIISNEFDIPEPFNSWKLDLGLRFEDPLLIRGNIAGGEIAGGVKASGTLATPKLDGAITANKVIARLPFSQLRIDKGQLEFSAKDGIIPNIDIQGSSTVSNYDVSIFLYGSASKPKATLTSFPPLPPQDILTLLATGVTASGLSNNTGAATLRAAQLFLIKLKQESGSARETAVIEKLIGLLQEFEFNIDQTDGFTGRQYSSARVKLTDRFYLSAQIDDKNQTRGLLLYVLRFR</sequence>
<dbReference type="Pfam" id="PF04357">
    <property type="entry name" value="TamB"/>
    <property type="match status" value="1"/>
</dbReference>
<feature type="domain" description="Translocation and assembly module TamB C-terminal" evidence="5">
    <location>
        <begin position="827"/>
        <end position="1147"/>
    </location>
</feature>
<organism evidence="6 7">
    <name type="scientific">Rubritalea spongiae</name>
    <dbReference type="NCBI Taxonomy" id="430797"/>
    <lineage>
        <taxon>Bacteria</taxon>
        <taxon>Pseudomonadati</taxon>
        <taxon>Verrucomicrobiota</taxon>
        <taxon>Verrucomicrobiia</taxon>
        <taxon>Verrucomicrobiales</taxon>
        <taxon>Rubritaleaceae</taxon>
        <taxon>Rubritalea</taxon>
    </lineage>
</organism>
<keyword evidence="3" id="KW-1133">Transmembrane helix</keyword>
<comment type="subcellular location">
    <subcellularLocation>
        <location evidence="1">Membrane</location>
        <topology evidence="1">Single-pass membrane protein</topology>
    </subcellularLocation>
</comment>
<comment type="caution">
    <text evidence="6">The sequence shown here is derived from an EMBL/GenBank/DDBJ whole genome shotgun (WGS) entry which is preliminary data.</text>
</comment>
<reference evidence="7" key="1">
    <citation type="journal article" date="2019" name="Int. J. Syst. Evol. Microbiol.">
        <title>The Global Catalogue of Microorganisms (GCM) 10K type strain sequencing project: providing services to taxonomists for standard genome sequencing and annotation.</title>
        <authorList>
            <consortium name="The Broad Institute Genomics Platform"/>
            <consortium name="The Broad Institute Genome Sequencing Center for Infectious Disease"/>
            <person name="Wu L."/>
            <person name="Ma J."/>
        </authorList>
    </citation>
    <scope>NUCLEOTIDE SEQUENCE [LARGE SCALE GENOMIC DNA]</scope>
    <source>
        <strain evidence="7">JCM 16545</strain>
    </source>
</reference>
<dbReference type="InterPro" id="IPR007452">
    <property type="entry name" value="TamB_C"/>
</dbReference>